<feature type="transmembrane region" description="Helical" evidence="6">
    <location>
        <begin position="6"/>
        <end position="24"/>
    </location>
</feature>
<dbReference type="PANTHER" id="PTHR30028">
    <property type="entry name" value="UPF0014 INNER MEMBRANE PROTEIN YBBM-RELATED"/>
    <property type="match status" value="1"/>
</dbReference>
<evidence type="ECO:0000313" key="8">
    <source>
        <dbReference type="Proteomes" id="UP000297475"/>
    </source>
</evidence>
<dbReference type="GO" id="GO:0005886">
    <property type="term" value="C:plasma membrane"/>
    <property type="evidence" value="ECO:0007669"/>
    <property type="project" value="TreeGrafter"/>
</dbReference>
<dbReference type="InterPro" id="IPR005226">
    <property type="entry name" value="UPF0014_fam"/>
</dbReference>
<dbReference type="AlphaFoldDB" id="A0A4Z0WC78"/>
<evidence type="ECO:0000256" key="2">
    <source>
        <dbReference type="ARBA" id="ARBA00005268"/>
    </source>
</evidence>
<feature type="transmembrane region" description="Helical" evidence="6">
    <location>
        <begin position="63"/>
        <end position="82"/>
    </location>
</feature>
<evidence type="ECO:0000256" key="5">
    <source>
        <dbReference type="ARBA" id="ARBA00023136"/>
    </source>
</evidence>
<keyword evidence="4 6" id="KW-1133">Transmembrane helix</keyword>
<dbReference type="Proteomes" id="UP000297475">
    <property type="component" value="Unassembled WGS sequence"/>
</dbReference>
<dbReference type="OrthoDB" id="9791807at2"/>
<comment type="caution">
    <text evidence="7">The sequence shown here is derived from an EMBL/GenBank/DDBJ whole genome shotgun (WGS) entry which is preliminary data.</text>
</comment>
<feature type="transmembrane region" description="Helical" evidence="6">
    <location>
        <begin position="225"/>
        <end position="251"/>
    </location>
</feature>
<name>A0A4Z0WC78_9GAMM</name>
<evidence type="ECO:0000256" key="1">
    <source>
        <dbReference type="ARBA" id="ARBA00004141"/>
    </source>
</evidence>
<feature type="transmembrane region" description="Helical" evidence="6">
    <location>
        <begin position="130"/>
        <end position="148"/>
    </location>
</feature>
<dbReference type="EMBL" id="SRMF01000005">
    <property type="protein sequence ID" value="TGG92475.1"/>
    <property type="molecule type" value="Genomic_DNA"/>
</dbReference>
<feature type="transmembrane region" description="Helical" evidence="6">
    <location>
        <begin position="36"/>
        <end position="57"/>
    </location>
</feature>
<reference evidence="7 8" key="1">
    <citation type="submission" date="2019-04" db="EMBL/GenBank/DDBJ databases">
        <title>Natronospirillum operosus gen. nov., sp. nov., a haloalkaliphilic satellite isolated from decaying biomass of laboratory culture of cyanobacterium Geitlerinema sp. and proposal of Natronospirillaceae fam. nov. and Saccharospirillaceae fam. nov.</title>
        <authorList>
            <person name="Kevbrin V."/>
            <person name="Boltyanskaya Y."/>
            <person name="Koziaeva V."/>
            <person name="Grouzdev D.S."/>
            <person name="Park M."/>
            <person name="Cho J."/>
        </authorList>
    </citation>
    <scope>NUCLEOTIDE SEQUENCE [LARGE SCALE GENOMIC DNA]</scope>
    <source>
        <strain evidence="7 8">G-116</strain>
    </source>
</reference>
<protein>
    <submittedName>
        <fullName evidence="7">Iron export ABC transporter permease subunit FetB</fullName>
    </submittedName>
</protein>
<evidence type="ECO:0000256" key="3">
    <source>
        <dbReference type="ARBA" id="ARBA00022692"/>
    </source>
</evidence>
<feature type="transmembrane region" description="Helical" evidence="6">
    <location>
        <begin position="187"/>
        <end position="205"/>
    </location>
</feature>
<accession>A0A4Z0WC78</accession>
<dbReference type="Pfam" id="PF03649">
    <property type="entry name" value="UPF0014"/>
    <property type="match status" value="1"/>
</dbReference>
<keyword evidence="8" id="KW-1185">Reference proteome</keyword>
<organism evidence="7 8">
    <name type="scientific">Natronospirillum operosum</name>
    <dbReference type="NCBI Taxonomy" id="2759953"/>
    <lineage>
        <taxon>Bacteria</taxon>
        <taxon>Pseudomonadati</taxon>
        <taxon>Pseudomonadota</taxon>
        <taxon>Gammaproteobacteria</taxon>
        <taxon>Oceanospirillales</taxon>
        <taxon>Natronospirillaceae</taxon>
        <taxon>Natronospirillum</taxon>
    </lineage>
</organism>
<keyword evidence="5 6" id="KW-0472">Membrane</keyword>
<evidence type="ECO:0000256" key="6">
    <source>
        <dbReference type="SAM" id="Phobius"/>
    </source>
</evidence>
<evidence type="ECO:0000313" key="7">
    <source>
        <dbReference type="EMBL" id="TGG92475.1"/>
    </source>
</evidence>
<comment type="similarity">
    <text evidence="2">Belongs to the UPF0014 family.</text>
</comment>
<evidence type="ECO:0000256" key="4">
    <source>
        <dbReference type="ARBA" id="ARBA00022989"/>
    </source>
</evidence>
<sequence length="270" mass="29330">MDLIEISYFDLGLAGLLVILLAAVSWWARLGIGHRLLIAAARTIIQLSLIALVLEALFAADGFFWIALMATVMVLIAGREVASRQERRFIRGQSFAIGTLSIFLSGFSVTVFALLVIIGPDPWYSPQYAIPLLGMMLGNTMTGVAVSLDRLTQSAWDHRAVIENRLMLGETWQSAIGHLRRDAMRSGMIPTINAMATAGIVSLPGMMTGQILSGTTPALAVRYQILIMLAIAVGTGFGTMAGVLIASRNLFDGRQRLRLDRLQTPNGSKW</sequence>
<gene>
    <name evidence="7" type="primary">fetB</name>
    <name evidence="7" type="ORF">E4656_13455</name>
</gene>
<dbReference type="RefSeq" id="WP_135483808.1">
    <property type="nucleotide sequence ID" value="NZ_SRMF01000005.1"/>
</dbReference>
<keyword evidence="3 6" id="KW-0812">Transmembrane</keyword>
<dbReference type="PANTHER" id="PTHR30028:SF0">
    <property type="entry name" value="PROTEIN ALUMINUM SENSITIVE 3"/>
    <property type="match status" value="1"/>
</dbReference>
<comment type="subcellular location">
    <subcellularLocation>
        <location evidence="1">Membrane</location>
        <topology evidence="1">Multi-pass membrane protein</topology>
    </subcellularLocation>
</comment>
<proteinExistence type="inferred from homology"/>
<feature type="transmembrane region" description="Helical" evidence="6">
    <location>
        <begin position="94"/>
        <end position="118"/>
    </location>
</feature>